<dbReference type="FunFam" id="3.40.50.620:FF:000221">
    <property type="entry name" value="Nicotinamide/nicotinic acid mononucleotide adenylyltransferase 3"/>
    <property type="match status" value="1"/>
</dbReference>
<keyword evidence="5" id="KW-0662">Pyridine nucleotide biosynthesis</keyword>
<proteinExistence type="predicted"/>
<dbReference type="Gene3D" id="3.40.50.620">
    <property type="entry name" value="HUPs"/>
    <property type="match status" value="1"/>
</dbReference>
<keyword evidence="6" id="KW-0808">Transferase</keyword>
<evidence type="ECO:0000256" key="10">
    <source>
        <dbReference type="ARBA" id="ARBA00023027"/>
    </source>
</evidence>
<dbReference type="AlphaFoldDB" id="A0A6B2LI27"/>
<evidence type="ECO:0000256" key="14">
    <source>
        <dbReference type="ARBA" id="ARBA00079369"/>
    </source>
</evidence>
<dbReference type="GO" id="GO:0005759">
    <property type="term" value="C:mitochondrial matrix"/>
    <property type="evidence" value="ECO:0007669"/>
    <property type="project" value="UniProtKB-ARBA"/>
</dbReference>
<evidence type="ECO:0000256" key="11">
    <source>
        <dbReference type="ARBA" id="ARBA00023128"/>
    </source>
</evidence>
<evidence type="ECO:0000259" key="16">
    <source>
        <dbReference type="Pfam" id="PF01467"/>
    </source>
</evidence>
<evidence type="ECO:0000256" key="3">
    <source>
        <dbReference type="ARBA" id="ARBA00004790"/>
    </source>
</evidence>
<dbReference type="UniPathway" id="UPA00253">
    <property type="reaction ID" value="UER00600"/>
</dbReference>
<evidence type="ECO:0000256" key="7">
    <source>
        <dbReference type="ARBA" id="ARBA00022695"/>
    </source>
</evidence>
<evidence type="ECO:0000256" key="13">
    <source>
        <dbReference type="ARBA" id="ARBA00075132"/>
    </source>
</evidence>
<dbReference type="SUPFAM" id="SSF52374">
    <property type="entry name" value="Nucleotidylyl transferase"/>
    <property type="match status" value="1"/>
</dbReference>
<feature type="domain" description="Cytidyltransferase-like" evidence="16">
    <location>
        <begin position="27"/>
        <end position="166"/>
    </location>
</feature>
<dbReference type="EMBL" id="GIBP01007369">
    <property type="protein sequence ID" value="NDV36338.1"/>
    <property type="molecule type" value="Transcribed_RNA"/>
</dbReference>
<evidence type="ECO:0000256" key="12">
    <source>
        <dbReference type="ARBA" id="ARBA00074013"/>
    </source>
</evidence>
<evidence type="ECO:0000256" key="4">
    <source>
        <dbReference type="ARBA" id="ARBA00011881"/>
    </source>
</evidence>
<keyword evidence="7" id="KW-0548">Nucleotidyltransferase</keyword>
<accession>A0A6B2LI27</accession>
<evidence type="ECO:0000256" key="1">
    <source>
        <dbReference type="ARBA" id="ARBA00001946"/>
    </source>
</evidence>
<evidence type="ECO:0000256" key="8">
    <source>
        <dbReference type="ARBA" id="ARBA00022741"/>
    </source>
</evidence>
<evidence type="ECO:0000313" key="17">
    <source>
        <dbReference type="EMBL" id="NDV36338.1"/>
    </source>
</evidence>
<comment type="cofactor">
    <cofactor evidence="1">
        <name>Mg(2+)</name>
        <dbReference type="ChEBI" id="CHEBI:18420"/>
    </cofactor>
</comment>
<dbReference type="PANTHER" id="PTHR12039:SF0">
    <property type="entry name" value="NICOTINAMIDE-NUCLEOTIDE ADENYLYLTRANSFERASE"/>
    <property type="match status" value="1"/>
</dbReference>
<dbReference type="GO" id="GO:0004515">
    <property type="term" value="F:nicotinate-nucleotide adenylyltransferase activity"/>
    <property type="evidence" value="ECO:0007669"/>
    <property type="project" value="TreeGrafter"/>
</dbReference>
<dbReference type="InterPro" id="IPR004821">
    <property type="entry name" value="Cyt_trans-like"/>
</dbReference>
<dbReference type="GO" id="GO:0005524">
    <property type="term" value="F:ATP binding"/>
    <property type="evidence" value="ECO:0007669"/>
    <property type="project" value="UniProtKB-KW"/>
</dbReference>
<comment type="pathway">
    <text evidence="3">Cofactor biosynthesis; NAD(+) biosynthesis.</text>
</comment>
<dbReference type="GO" id="GO:0009435">
    <property type="term" value="P:NAD+ biosynthetic process"/>
    <property type="evidence" value="ECO:0007669"/>
    <property type="project" value="UniProtKB-UniPathway"/>
</dbReference>
<dbReference type="InterPro" id="IPR014729">
    <property type="entry name" value="Rossmann-like_a/b/a_fold"/>
</dbReference>
<evidence type="ECO:0000256" key="2">
    <source>
        <dbReference type="ARBA" id="ARBA00004173"/>
    </source>
</evidence>
<dbReference type="InterPro" id="IPR051182">
    <property type="entry name" value="Euk_NMN_adenylyltrnsfrase"/>
</dbReference>
<comment type="function">
    <text evidence="15">Catalyzes the formation of NAD(+) from nicotinamide mononucleotide (NMN) and ATP. Can also use the deamidated form; nicotinic acid mononucleotide (NaMN) as substrate with the same efficiency. Can use triazofurin monophosphate (TrMP) as substrate. Can also use GTP and ITP as nucleotide donors. Also catalyzes the reverse reaction, i.e. the pyrophosphorolytic cleavage of NAD(+). For the pyrophosphorolytic activity, can use NAD(+), NADH, NaAD, nicotinic acid adenine dinucleotide phosphate (NHD), nicotinamide guanine dinucleotide (NGD) as substrates. Fails to cleave phosphorylated dinucleotides NADP(+), NADPH and NaADP(+). Protects against axonal degeneration following injury. May be involved in the maintenance of axonal integrity. Also functions as a stress-response chaperone protein that prevents toxic aggregation of proteins; this function may be independent of its NAD(+) synthesis activity.</text>
</comment>
<organism evidence="17">
    <name type="scientific">Arcella intermedia</name>
    <dbReference type="NCBI Taxonomy" id="1963864"/>
    <lineage>
        <taxon>Eukaryota</taxon>
        <taxon>Amoebozoa</taxon>
        <taxon>Tubulinea</taxon>
        <taxon>Elardia</taxon>
        <taxon>Arcellinida</taxon>
        <taxon>Sphaerothecina</taxon>
        <taxon>Arcellidae</taxon>
        <taxon>Arcella</taxon>
    </lineage>
</organism>
<keyword evidence="11" id="KW-0496">Mitochondrion</keyword>
<comment type="subcellular location">
    <subcellularLocation>
        <location evidence="2">Mitochondrion</location>
    </subcellularLocation>
</comment>
<keyword evidence="9" id="KW-0067">ATP-binding</keyword>
<dbReference type="Pfam" id="PF01467">
    <property type="entry name" value="CTP_transf_like"/>
    <property type="match status" value="1"/>
</dbReference>
<dbReference type="NCBIfam" id="TIGR00482">
    <property type="entry name" value="nicotinate (nicotinamide) nucleotide adenylyltransferase"/>
    <property type="match status" value="1"/>
</dbReference>
<keyword evidence="8" id="KW-0547">Nucleotide-binding</keyword>
<evidence type="ECO:0000256" key="9">
    <source>
        <dbReference type="ARBA" id="ARBA00022840"/>
    </source>
</evidence>
<comment type="subunit">
    <text evidence="4">Homotetramer.</text>
</comment>
<reference evidence="17" key="1">
    <citation type="journal article" date="2020" name="J. Eukaryot. Microbiol.">
        <title>De novo Sequencing, Assembly and Annotation of the Transcriptome for the Free-Living Testate Amoeba Arcella intermedia.</title>
        <authorList>
            <person name="Ribeiro G.M."/>
            <person name="Porfirio-Sousa A.L."/>
            <person name="Maurer-Alcala X.X."/>
            <person name="Katz L.A."/>
            <person name="Lahr D.J.G."/>
        </authorList>
    </citation>
    <scope>NUCLEOTIDE SEQUENCE</scope>
</reference>
<evidence type="ECO:0000256" key="6">
    <source>
        <dbReference type="ARBA" id="ARBA00022679"/>
    </source>
</evidence>
<evidence type="ECO:0000256" key="15">
    <source>
        <dbReference type="ARBA" id="ARBA00093425"/>
    </source>
</evidence>
<sequence length="198" mass="22746">MSKDYFDNSPNYKLLGSYFSPVNDGYKKKGLVAQEHRVKMLELATESSDHIMVDPWEARQPKWLETKQVLDHFLDELNKDLPKNYPRVVVKLLCGSDLLDSFNTPGLWSDSDVKDLCSYGIVCVTRAGTDVETVIWSNDLIYSQRSNLIILHQWVPNGVSSTLIRKALSRGLSIKYFVDDKVIDYIKQHNLYTLQSKL</sequence>
<name>A0A6B2LI27_9EUKA</name>
<protein>
    <recommendedName>
        <fullName evidence="12">Nicotinamide/nicotinic acid mononucleotide adenylyltransferase 3</fullName>
    </recommendedName>
    <alternativeName>
        <fullName evidence="13">Nicotinamide-nucleotide adenylyltransferase 3</fullName>
    </alternativeName>
    <alternativeName>
        <fullName evidence="14">Nicotinate-nucleotide adenylyltransferase 3</fullName>
    </alternativeName>
</protein>
<keyword evidence="10" id="KW-0520">NAD</keyword>
<dbReference type="GO" id="GO:0000309">
    <property type="term" value="F:nicotinamide-nucleotide adenylyltransferase activity"/>
    <property type="evidence" value="ECO:0007669"/>
    <property type="project" value="TreeGrafter"/>
</dbReference>
<dbReference type="InterPro" id="IPR005248">
    <property type="entry name" value="NadD/NMNAT"/>
</dbReference>
<dbReference type="PANTHER" id="PTHR12039">
    <property type="entry name" value="NICOTINAMIDE MONONUCLEOTIDE ADENYLYLTRANSFERASE"/>
    <property type="match status" value="1"/>
</dbReference>
<evidence type="ECO:0000256" key="5">
    <source>
        <dbReference type="ARBA" id="ARBA00022642"/>
    </source>
</evidence>